<reference evidence="3 4" key="1">
    <citation type="submission" date="2017-07" db="EMBL/GenBank/DDBJ databases">
        <authorList>
            <person name="Talla V."/>
            <person name="Backstrom N."/>
        </authorList>
    </citation>
    <scope>NUCLEOTIDE SEQUENCE [LARGE SCALE GENOMIC DNA]</scope>
</reference>
<evidence type="ECO:0000259" key="2">
    <source>
        <dbReference type="PROSITE" id="PS50157"/>
    </source>
</evidence>
<dbReference type="GO" id="GO:0008270">
    <property type="term" value="F:zinc ion binding"/>
    <property type="evidence" value="ECO:0007669"/>
    <property type="project" value="UniProtKB-KW"/>
</dbReference>
<dbReference type="InterPro" id="IPR013087">
    <property type="entry name" value="Znf_C2H2_type"/>
</dbReference>
<sequence length="77" mass="8792">MISTTDMNRILQYHIRTHTGVGPYQCAYCASSFIQKIAIVLHLKSIHKLSVCWECSAVLCKQFKFRDQASSAQRELS</sequence>
<keyword evidence="1" id="KW-0862">Zinc</keyword>
<accession>A0A5E4QPM8</accession>
<proteinExistence type="predicted"/>
<feature type="domain" description="C2H2-type" evidence="2">
    <location>
        <begin position="24"/>
        <end position="47"/>
    </location>
</feature>
<dbReference type="Proteomes" id="UP000324832">
    <property type="component" value="Unassembled WGS sequence"/>
</dbReference>
<dbReference type="Gene3D" id="3.30.160.60">
    <property type="entry name" value="Classic Zinc Finger"/>
    <property type="match status" value="1"/>
</dbReference>
<evidence type="ECO:0000313" key="3">
    <source>
        <dbReference type="EMBL" id="VVD00318.1"/>
    </source>
</evidence>
<gene>
    <name evidence="3" type="ORF">LSINAPIS_LOCUS10985</name>
</gene>
<keyword evidence="4" id="KW-1185">Reference proteome</keyword>
<dbReference type="PROSITE" id="PS50157">
    <property type="entry name" value="ZINC_FINGER_C2H2_2"/>
    <property type="match status" value="1"/>
</dbReference>
<name>A0A5E4QPM8_9NEOP</name>
<dbReference type="PROSITE" id="PS00028">
    <property type="entry name" value="ZINC_FINGER_C2H2_1"/>
    <property type="match status" value="1"/>
</dbReference>
<organism evidence="3 4">
    <name type="scientific">Leptidea sinapis</name>
    <dbReference type="NCBI Taxonomy" id="189913"/>
    <lineage>
        <taxon>Eukaryota</taxon>
        <taxon>Metazoa</taxon>
        <taxon>Ecdysozoa</taxon>
        <taxon>Arthropoda</taxon>
        <taxon>Hexapoda</taxon>
        <taxon>Insecta</taxon>
        <taxon>Pterygota</taxon>
        <taxon>Neoptera</taxon>
        <taxon>Endopterygota</taxon>
        <taxon>Lepidoptera</taxon>
        <taxon>Glossata</taxon>
        <taxon>Ditrysia</taxon>
        <taxon>Papilionoidea</taxon>
        <taxon>Pieridae</taxon>
        <taxon>Dismorphiinae</taxon>
        <taxon>Leptidea</taxon>
    </lineage>
</organism>
<dbReference type="SUPFAM" id="SSF57667">
    <property type="entry name" value="beta-beta-alpha zinc fingers"/>
    <property type="match status" value="1"/>
</dbReference>
<protein>
    <recommendedName>
        <fullName evidence="2">C2H2-type domain-containing protein</fullName>
    </recommendedName>
</protein>
<dbReference type="EMBL" id="FZQP02004623">
    <property type="protein sequence ID" value="VVD00318.1"/>
    <property type="molecule type" value="Genomic_DNA"/>
</dbReference>
<evidence type="ECO:0000313" key="4">
    <source>
        <dbReference type="Proteomes" id="UP000324832"/>
    </source>
</evidence>
<evidence type="ECO:0000256" key="1">
    <source>
        <dbReference type="PROSITE-ProRule" id="PRU00042"/>
    </source>
</evidence>
<keyword evidence="1" id="KW-0479">Metal-binding</keyword>
<keyword evidence="1" id="KW-0863">Zinc-finger</keyword>
<dbReference type="InterPro" id="IPR036236">
    <property type="entry name" value="Znf_C2H2_sf"/>
</dbReference>
<dbReference type="AlphaFoldDB" id="A0A5E4QPM8"/>